<evidence type="ECO:0000256" key="1">
    <source>
        <dbReference type="SAM" id="MobiDB-lite"/>
    </source>
</evidence>
<proteinExistence type="predicted"/>
<feature type="compositionally biased region" description="Acidic residues" evidence="1">
    <location>
        <begin position="101"/>
        <end position="113"/>
    </location>
</feature>
<dbReference type="AlphaFoldDB" id="A0A4D9DB97"/>
<comment type="caution">
    <text evidence="2">The sequence shown here is derived from an EMBL/GenBank/DDBJ whole genome shotgun (WGS) entry which is preliminary data.</text>
</comment>
<protein>
    <submittedName>
        <fullName evidence="2">Uncharacterized protein</fullName>
    </submittedName>
</protein>
<feature type="region of interest" description="Disordered" evidence="1">
    <location>
        <begin position="85"/>
        <end position="124"/>
    </location>
</feature>
<accession>A0A4D9DB97</accession>
<gene>
    <name evidence="2" type="ORF">NSK_002619</name>
</gene>
<dbReference type="EMBL" id="SDOX01000010">
    <property type="protein sequence ID" value="TFJ85799.1"/>
    <property type="molecule type" value="Genomic_DNA"/>
</dbReference>
<feature type="region of interest" description="Disordered" evidence="1">
    <location>
        <begin position="165"/>
        <end position="188"/>
    </location>
</feature>
<name>A0A4D9DB97_9STRA</name>
<keyword evidence="3" id="KW-1185">Reference proteome</keyword>
<organism evidence="2 3">
    <name type="scientific">Nannochloropsis salina CCMP1776</name>
    <dbReference type="NCBI Taxonomy" id="1027361"/>
    <lineage>
        <taxon>Eukaryota</taxon>
        <taxon>Sar</taxon>
        <taxon>Stramenopiles</taxon>
        <taxon>Ochrophyta</taxon>
        <taxon>Eustigmatophyceae</taxon>
        <taxon>Eustigmatales</taxon>
        <taxon>Monodopsidaceae</taxon>
        <taxon>Microchloropsis</taxon>
        <taxon>Microchloropsis salina</taxon>
    </lineage>
</organism>
<feature type="compositionally biased region" description="Basic and acidic residues" evidence="1">
    <location>
        <begin position="114"/>
        <end position="124"/>
    </location>
</feature>
<evidence type="ECO:0000313" key="3">
    <source>
        <dbReference type="Proteomes" id="UP000355283"/>
    </source>
</evidence>
<reference evidence="2 3" key="1">
    <citation type="submission" date="2019-01" db="EMBL/GenBank/DDBJ databases">
        <title>Nuclear Genome Assembly of the Microalgal Biofuel strain Nannochloropsis salina CCMP1776.</title>
        <authorList>
            <person name="Hovde B."/>
        </authorList>
    </citation>
    <scope>NUCLEOTIDE SEQUENCE [LARGE SCALE GENOMIC DNA]</scope>
    <source>
        <strain evidence="2 3">CCMP1776</strain>
    </source>
</reference>
<feature type="region of interest" description="Disordered" evidence="1">
    <location>
        <begin position="31"/>
        <end position="61"/>
    </location>
</feature>
<evidence type="ECO:0000313" key="2">
    <source>
        <dbReference type="EMBL" id="TFJ85799.1"/>
    </source>
</evidence>
<sequence>MLALPSYFHAIYSNGHALINHWISCIPPTVQRTPPPSEEGEVPPYEPGSSSFSGRHDNGLLPPLREGGVWGQVIRAVGGAKDDSDIFLTGEIGGREREEGMEVEESEEPEEGEEGRVEGMKGEGVRAFGNVEDVAKRRVEASSCKDENEGKEAEGEAVWAVTAGRQEGGEGGEGEDQATICGLKKPKV</sequence>
<dbReference type="Proteomes" id="UP000355283">
    <property type="component" value="Unassembled WGS sequence"/>
</dbReference>